<sequence length="90" mass="9994">MCTTSCHHSFLLFITIFTVPLPMDHDDPEIHKDMETEPTPGEEEGHNAPHFSEELVKRVKAEGKAVERETMDLPDMVTDLAVSPSVGGSF</sequence>
<organism evidence="3 4">
    <name type="scientific">Muraenolepis orangiensis</name>
    <name type="common">Patagonian moray cod</name>
    <dbReference type="NCBI Taxonomy" id="630683"/>
    <lineage>
        <taxon>Eukaryota</taxon>
        <taxon>Metazoa</taxon>
        <taxon>Chordata</taxon>
        <taxon>Craniata</taxon>
        <taxon>Vertebrata</taxon>
        <taxon>Euteleostomi</taxon>
        <taxon>Actinopterygii</taxon>
        <taxon>Neopterygii</taxon>
        <taxon>Teleostei</taxon>
        <taxon>Neoteleostei</taxon>
        <taxon>Acanthomorphata</taxon>
        <taxon>Zeiogadaria</taxon>
        <taxon>Gadariae</taxon>
        <taxon>Gadiformes</taxon>
        <taxon>Muraenolepidoidei</taxon>
        <taxon>Muraenolepididae</taxon>
        <taxon>Muraenolepis</taxon>
    </lineage>
</organism>
<reference evidence="3" key="1">
    <citation type="submission" date="2022-07" db="EMBL/GenBank/DDBJ databases">
        <title>Chromosome-level genome of Muraenolepis orangiensis.</title>
        <authorList>
            <person name="Kim J."/>
        </authorList>
    </citation>
    <scope>NUCLEOTIDE SEQUENCE</scope>
    <source>
        <strain evidence="3">KU_S4_2022</strain>
        <tissue evidence="3">Muscle</tissue>
    </source>
</reference>
<feature type="chain" id="PRO_5040461820" evidence="2">
    <location>
        <begin position="23"/>
        <end position="90"/>
    </location>
</feature>
<keyword evidence="2" id="KW-0732">Signal</keyword>
<gene>
    <name evidence="3" type="ORF">NHX12_024514</name>
</gene>
<evidence type="ECO:0000256" key="2">
    <source>
        <dbReference type="SAM" id="SignalP"/>
    </source>
</evidence>
<comment type="caution">
    <text evidence="3">The sequence shown here is derived from an EMBL/GenBank/DDBJ whole genome shotgun (WGS) entry which is preliminary data.</text>
</comment>
<keyword evidence="4" id="KW-1185">Reference proteome</keyword>
<name>A0A9Q0EJH7_9TELE</name>
<evidence type="ECO:0000256" key="1">
    <source>
        <dbReference type="SAM" id="MobiDB-lite"/>
    </source>
</evidence>
<dbReference type="AlphaFoldDB" id="A0A9Q0EJH7"/>
<evidence type="ECO:0000313" key="3">
    <source>
        <dbReference type="EMBL" id="KAJ3607463.1"/>
    </source>
</evidence>
<feature type="signal peptide" evidence="2">
    <location>
        <begin position="1"/>
        <end position="22"/>
    </location>
</feature>
<feature type="region of interest" description="Disordered" evidence="1">
    <location>
        <begin position="27"/>
        <end position="51"/>
    </location>
</feature>
<proteinExistence type="predicted"/>
<accession>A0A9Q0EJH7</accession>
<evidence type="ECO:0000313" key="4">
    <source>
        <dbReference type="Proteomes" id="UP001148018"/>
    </source>
</evidence>
<dbReference type="Proteomes" id="UP001148018">
    <property type="component" value="Unassembled WGS sequence"/>
</dbReference>
<dbReference type="EMBL" id="JANIIK010000040">
    <property type="protein sequence ID" value="KAJ3607463.1"/>
    <property type="molecule type" value="Genomic_DNA"/>
</dbReference>
<protein>
    <submittedName>
        <fullName evidence="3">Uncharacterized protein</fullName>
    </submittedName>
</protein>